<dbReference type="Proteomes" id="UP000176923">
    <property type="component" value="Unassembled WGS sequence"/>
</dbReference>
<organism evidence="7 8">
    <name type="scientific">Candidatus Gottesmanbacteria bacterium RIFCSPHIGHO2_02_FULL_39_11</name>
    <dbReference type="NCBI Taxonomy" id="1798382"/>
    <lineage>
        <taxon>Bacteria</taxon>
        <taxon>Candidatus Gottesmaniibacteriota</taxon>
    </lineage>
</organism>
<dbReference type="SUPFAM" id="SSF52540">
    <property type="entry name" value="P-loop containing nucleoside triphosphate hydrolases"/>
    <property type="match status" value="2"/>
</dbReference>
<keyword evidence="3" id="KW-0143">Chaperone</keyword>
<dbReference type="Gene3D" id="3.40.50.300">
    <property type="entry name" value="P-loop containing nucleotide triphosphate hydrolases"/>
    <property type="match status" value="2"/>
</dbReference>
<evidence type="ECO:0000256" key="4">
    <source>
        <dbReference type="SAM" id="Phobius"/>
    </source>
</evidence>
<feature type="domain" description="AAA+ ATPase" evidence="5">
    <location>
        <begin position="564"/>
        <end position="733"/>
    </location>
</feature>
<evidence type="ECO:0000259" key="5">
    <source>
        <dbReference type="SMART" id="SM00382"/>
    </source>
</evidence>
<evidence type="ECO:0000313" key="8">
    <source>
        <dbReference type="Proteomes" id="UP000176923"/>
    </source>
</evidence>
<dbReference type="GO" id="GO:0005737">
    <property type="term" value="C:cytoplasm"/>
    <property type="evidence" value="ECO:0007669"/>
    <property type="project" value="TreeGrafter"/>
</dbReference>
<name>A0A1F5ZN48_9BACT</name>
<dbReference type="InterPro" id="IPR019489">
    <property type="entry name" value="Clp_ATPase_C"/>
</dbReference>
<feature type="domain" description="AAA+ ATPase" evidence="5">
    <location>
        <begin position="290"/>
        <end position="430"/>
    </location>
</feature>
<dbReference type="InterPro" id="IPR003593">
    <property type="entry name" value="AAA+_ATPase"/>
</dbReference>
<feature type="domain" description="Clp ATPase C-terminal" evidence="6">
    <location>
        <begin position="732"/>
        <end position="814"/>
    </location>
</feature>
<evidence type="ECO:0000256" key="3">
    <source>
        <dbReference type="ARBA" id="ARBA00023186"/>
    </source>
</evidence>
<dbReference type="InterPro" id="IPR050130">
    <property type="entry name" value="ClpA_ClpB"/>
</dbReference>
<sequence length="814" mass="92110">MKYFSWHYFEILLKLFTVARNLFLTPLYMFSVPLHLSTFFSPWKKQYVQKRPGFHLDDIFSVISFNTISRVIGAILRSISIFLGLILSFGFGMFGLLISLLWMILPVFTLPFYLMRKKTNKEEAQSLYNNHKNNINSLCMSLFQREEGTFICKRLGLDRESVIKKLRELPPSQFPNSNLGISSISDLWILISENCSFFKEVLSSQSLNMEDIKETALWYEKKESIRKKPLILDSLAIRGLKGFGSDWPYAYTPQLDKYSVDMTKVVTPFPLLIGHEKEILQMEETLLKTTGNNILIVGEAGTARHMTVETFAFRVLSGQCDPHLSHKRVIQLNMTKILSGHSSFVDAKEFFKSLVFEAEFAGNIIIVIDDFDKYIGSEKGHVDLSDIFYEISQSRIGIIGITSPYSYHSSIETHKELPTTFEKIEITPPSSDLVLTELELAVIPVLENNYNCVITFPAIKQTIELADRYITTSEFPSKAIELLDSAVVFARSQKTHIITPIHIQKIIEQKYHIVSGAVSENEKEKLLHLEDLLHERIINQEMAISSLANSLRRGRLNIESANKPIGTFLFLGPTGVGKTETAKALASVYFGDENNLLRFDMSEYQKDEGLARLIGSSRLNTPGELTSKLLEHPAGVLLLDELEKASPDILNLFLTLIDEGYITDHTGKKINAKNCIIIATSNAGAEFIRQSLESGVPKKTLESSVLEYIQTSQIFTPEFLNRFDKVVVFTPLSEGHLREIAKLILTDLNKRLTSKEITVAVTPKLITALSNIGYHPERGAREIKRVITEIVEDTVAKRLLSPLHKKGEVLQIEV</sequence>
<evidence type="ECO:0000256" key="1">
    <source>
        <dbReference type="ARBA" id="ARBA00022741"/>
    </source>
</evidence>
<dbReference type="Pfam" id="PF10431">
    <property type="entry name" value="ClpB_D2-small"/>
    <property type="match status" value="1"/>
</dbReference>
<keyword evidence="4" id="KW-1133">Transmembrane helix</keyword>
<feature type="transmembrane region" description="Helical" evidence="4">
    <location>
        <begin position="93"/>
        <end position="114"/>
    </location>
</feature>
<comment type="caution">
    <text evidence="7">The sequence shown here is derived from an EMBL/GenBank/DDBJ whole genome shotgun (WGS) entry which is preliminary data.</text>
</comment>
<dbReference type="PANTHER" id="PTHR11638">
    <property type="entry name" value="ATP-DEPENDENT CLP PROTEASE"/>
    <property type="match status" value="1"/>
</dbReference>
<dbReference type="Gene3D" id="1.10.8.60">
    <property type="match status" value="2"/>
</dbReference>
<dbReference type="Pfam" id="PF17871">
    <property type="entry name" value="AAA_lid_9"/>
    <property type="match status" value="1"/>
</dbReference>
<keyword evidence="2" id="KW-0067">ATP-binding</keyword>
<dbReference type="InterPro" id="IPR041546">
    <property type="entry name" value="ClpA/ClpB_AAA_lid"/>
</dbReference>
<dbReference type="InterPro" id="IPR027417">
    <property type="entry name" value="P-loop_NTPase"/>
</dbReference>
<keyword evidence="1" id="KW-0547">Nucleotide-binding</keyword>
<dbReference type="GO" id="GO:0034605">
    <property type="term" value="P:cellular response to heat"/>
    <property type="evidence" value="ECO:0007669"/>
    <property type="project" value="TreeGrafter"/>
</dbReference>
<dbReference type="InterPro" id="IPR003959">
    <property type="entry name" value="ATPase_AAA_core"/>
</dbReference>
<dbReference type="SMART" id="SM01086">
    <property type="entry name" value="ClpB_D2-small"/>
    <property type="match status" value="1"/>
</dbReference>
<evidence type="ECO:0000256" key="2">
    <source>
        <dbReference type="ARBA" id="ARBA00022840"/>
    </source>
</evidence>
<gene>
    <name evidence="7" type="ORF">A3D77_05190</name>
</gene>
<proteinExistence type="predicted"/>
<evidence type="ECO:0008006" key="9">
    <source>
        <dbReference type="Google" id="ProtNLM"/>
    </source>
</evidence>
<dbReference type="Pfam" id="PF07724">
    <property type="entry name" value="AAA_2"/>
    <property type="match status" value="1"/>
</dbReference>
<dbReference type="SMART" id="SM00382">
    <property type="entry name" value="AAA"/>
    <property type="match status" value="2"/>
</dbReference>
<dbReference type="GO" id="GO:0005524">
    <property type="term" value="F:ATP binding"/>
    <property type="evidence" value="ECO:0007669"/>
    <property type="project" value="UniProtKB-KW"/>
</dbReference>
<feature type="transmembrane region" description="Helical" evidence="4">
    <location>
        <begin position="62"/>
        <end position="87"/>
    </location>
</feature>
<reference evidence="7 8" key="1">
    <citation type="journal article" date="2016" name="Nat. Commun.">
        <title>Thousands of microbial genomes shed light on interconnected biogeochemical processes in an aquifer system.</title>
        <authorList>
            <person name="Anantharaman K."/>
            <person name="Brown C.T."/>
            <person name="Hug L.A."/>
            <person name="Sharon I."/>
            <person name="Castelle C.J."/>
            <person name="Probst A.J."/>
            <person name="Thomas B.C."/>
            <person name="Singh A."/>
            <person name="Wilkins M.J."/>
            <person name="Karaoz U."/>
            <person name="Brodie E.L."/>
            <person name="Williams K.H."/>
            <person name="Hubbard S.S."/>
            <person name="Banfield J.F."/>
        </authorList>
    </citation>
    <scope>NUCLEOTIDE SEQUENCE [LARGE SCALE GENOMIC DNA]</scope>
</reference>
<dbReference type="InterPro" id="IPR001270">
    <property type="entry name" value="ClpA/B"/>
</dbReference>
<keyword evidence="4" id="KW-0812">Transmembrane</keyword>
<dbReference type="EMBL" id="MFJL01000034">
    <property type="protein sequence ID" value="OGG13909.1"/>
    <property type="molecule type" value="Genomic_DNA"/>
</dbReference>
<feature type="transmembrane region" description="Helical" evidence="4">
    <location>
        <begin position="22"/>
        <end position="41"/>
    </location>
</feature>
<dbReference type="STRING" id="1798382.A3D77_05190"/>
<keyword evidence="4" id="KW-0472">Membrane</keyword>
<dbReference type="PRINTS" id="PR00300">
    <property type="entry name" value="CLPPROTEASEA"/>
</dbReference>
<protein>
    <recommendedName>
        <fullName evidence="9">Sigma-54 factor interaction domain-containing protein</fullName>
    </recommendedName>
</protein>
<evidence type="ECO:0000313" key="7">
    <source>
        <dbReference type="EMBL" id="OGG13909.1"/>
    </source>
</evidence>
<dbReference type="CDD" id="cd19499">
    <property type="entry name" value="RecA-like_ClpB_Hsp104-like"/>
    <property type="match status" value="1"/>
</dbReference>
<dbReference type="PANTHER" id="PTHR11638:SF175">
    <property type="entry name" value="ATP-DEPENDENT CLP PROTEASE, ATP-BINDING SUBUNIT CLPC"/>
    <property type="match status" value="1"/>
</dbReference>
<dbReference type="AlphaFoldDB" id="A0A1F5ZN48"/>
<evidence type="ECO:0000259" key="6">
    <source>
        <dbReference type="SMART" id="SM01086"/>
    </source>
</evidence>
<accession>A0A1F5ZN48</accession>
<dbReference type="GO" id="GO:0016887">
    <property type="term" value="F:ATP hydrolysis activity"/>
    <property type="evidence" value="ECO:0007669"/>
    <property type="project" value="InterPro"/>
</dbReference>